<keyword evidence="9" id="KW-1185">Reference proteome</keyword>
<dbReference type="EMBL" id="JAAQPH010000018">
    <property type="protein sequence ID" value="NIA71037.1"/>
    <property type="molecule type" value="Genomic_DNA"/>
</dbReference>
<dbReference type="InterPro" id="IPR037185">
    <property type="entry name" value="EmrE-like"/>
</dbReference>
<dbReference type="Pfam" id="PF00892">
    <property type="entry name" value="EamA"/>
    <property type="match status" value="2"/>
</dbReference>
<feature type="domain" description="EamA" evidence="7">
    <location>
        <begin position="16"/>
        <end position="149"/>
    </location>
</feature>
<dbReference type="GO" id="GO:0016020">
    <property type="term" value="C:membrane"/>
    <property type="evidence" value="ECO:0007669"/>
    <property type="project" value="UniProtKB-SubCell"/>
</dbReference>
<dbReference type="RefSeq" id="WP_167228256.1">
    <property type="nucleotide sequence ID" value="NZ_JAAQPH010000018.1"/>
</dbReference>
<feature type="transmembrane region" description="Helical" evidence="6">
    <location>
        <begin position="278"/>
        <end position="296"/>
    </location>
</feature>
<dbReference type="Gene3D" id="1.10.3730.20">
    <property type="match status" value="1"/>
</dbReference>
<feature type="domain" description="EamA" evidence="7">
    <location>
        <begin position="162"/>
        <end position="295"/>
    </location>
</feature>
<feature type="transmembrane region" description="Helical" evidence="6">
    <location>
        <begin position="223"/>
        <end position="244"/>
    </location>
</feature>
<evidence type="ECO:0000313" key="8">
    <source>
        <dbReference type="EMBL" id="NIA71037.1"/>
    </source>
</evidence>
<reference evidence="8" key="1">
    <citation type="submission" date="2020-03" db="EMBL/GenBank/DDBJ databases">
        <title>Genome of Pelagibius litoralis DSM 21314T.</title>
        <authorList>
            <person name="Wang G."/>
        </authorList>
    </citation>
    <scope>NUCLEOTIDE SEQUENCE</scope>
    <source>
        <strain evidence="8">DSM 21314</strain>
    </source>
</reference>
<protein>
    <submittedName>
        <fullName evidence="8">DMT family transporter</fullName>
    </submittedName>
</protein>
<feature type="transmembrane region" description="Helical" evidence="6">
    <location>
        <begin position="104"/>
        <end position="127"/>
    </location>
</feature>
<feature type="transmembrane region" description="Helical" evidence="6">
    <location>
        <begin position="162"/>
        <end position="179"/>
    </location>
</feature>
<dbReference type="AlphaFoldDB" id="A0A967KBE5"/>
<feature type="transmembrane region" description="Helical" evidence="6">
    <location>
        <begin position="76"/>
        <end position="98"/>
    </location>
</feature>
<comment type="caution">
    <text evidence="8">The sequence shown here is derived from an EMBL/GenBank/DDBJ whole genome shotgun (WGS) entry which is preliminary data.</text>
</comment>
<sequence length="299" mass="31164">MSTPSATAGKTWGLAGLSAAGLFVLLWSTGFIGAKLGLPHAEPLTFLALRFAIAAVLLCLLAVATRAPWPKGWRSFAHLAVAGLLLHGLYLGGVFAGIDAGVEAGVAALIVGIQPVLVAALAGALLGERVIPRQWLGLILALGGVTLVVWRKLGAGLGTAEGVGLCLLALLGITAATLYQKRFCAEMDLRSGSVVQYVAAAIGCGVFSLIFEEQVITWSGEFIFAMAWLVLVLSLGAVSLLYWLIKRGEAARVSSLFFLAPPVTALIAWPLFGETFGLLALTGMLMTVLGVALVNLEKR</sequence>
<dbReference type="Proteomes" id="UP000761264">
    <property type="component" value="Unassembled WGS sequence"/>
</dbReference>
<evidence type="ECO:0000256" key="3">
    <source>
        <dbReference type="ARBA" id="ARBA00022692"/>
    </source>
</evidence>
<gene>
    <name evidence="8" type="ORF">HBA54_20770</name>
</gene>
<feature type="transmembrane region" description="Helical" evidence="6">
    <location>
        <begin position="134"/>
        <end position="150"/>
    </location>
</feature>
<proteinExistence type="inferred from homology"/>
<dbReference type="PANTHER" id="PTHR32322:SF2">
    <property type="entry name" value="EAMA DOMAIN-CONTAINING PROTEIN"/>
    <property type="match status" value="1"/>
</dbReference>
<dbReference type="SUPFAM" id="SSF103481">
    <property type="entry name" value="Multidrug resistance efflux transporter EmrE"/>
    <property type="match status" value="2"/>
</dbReference>
<accession>A0A967KBE5</accession>
<keyword evidence="4 6" id="KW-1133">Transmembrane helix</keyword>
<organism evidence="8 9">
    <name type="scientific">Pelagibius litoralis</name>
    <dbReference type="NCBI Taxonomy" id="374515"/>
    <lineage>
        <taxon>Bacteria</taxon>
        <taxon>Pseudomonadati</taxon>
        <taxon>Pseudomonadota</taxon>
        <taxon>Alphaproteobacteria</taxon>
        <taxon>Rhodospirillales</taxon>
        <taxon>Rhodovibrionaceae</taxon>
        <taxon>Pelagibius</taxon>
    </lineage>
</organism>
<comment type="subcellular location">
    <subcellularLocation>
        <location evidence="1">Membrane</location>
        <topology evidence="1">Multi-pass membrane protein</topology>
    </subcellularLocation>
</comment>
<dbReference type="InterPro" id="IPR050638">
    <property type="entry name" value="AA-Vitamin_Transporters"/>
</dbReference>
<evidence type="ECO:0000259" key="7">
    <source>
        <dbReference type="Pfam" id="PF00892"/>
    </source>
</evidence>
<evidence type="ECO:0000256" key="5">
    <source>
        <dbReference type="ARBA" id="ARBA00023136"/>
    </source>
</evidence>
<feature type="transmembrane region" description="Helical" evidence="6">
    <location>
        <begin position="44"/>
        <end position="64"/>
    </location>
</feature>
<evidence type="ECO:0000256" key="2">
    <source>
        <dbReference type="ARBA" id="ARBA00007362"/>
    </source>
</evidence>
<evidence type="ECO:0000313" key="9">
    <source>
        <dbReference type="Proteomes" id="UP000761264"/>
    </source>
</evidence>
<name>A0A967KBE5_9PROT</name>
<evidence type="ECO:0000256" key="1">
    <source>
        <dbReference type="ARBA" id="ARBA00004141"/>
    </source>
</evidence>
<feature type="transmembrane region" description="Helical" evidence="6">
    <location>
        <begin position="191"/>
        <end position="211"/>
    </location>
</feature>
<dbReference type="InterPro" id="IPR000620">
    <property type="entry name" value="EamA_dom"/>
</dbReference>
<evidence type="ECO:0000256" key="6">
    <source>
        <dbReference type="SAM" id="Phobius"/>
    </source>
</evidence>
<feature type="transmembrane region" description="Helical" evidence="6">
    <location>
        <begin position="12"/>
        <end position="32"/>
    </location>
</feature>
<feature type="transmembrane region" description="Helical" evidence="6">
    <location>
        <begin position="256"/>
        <end position="272"/>
    </location>
</feature>
<keyword evidence="3 6" id="KW-0812">Transmembrane</keyword>
<dbReference type="PANTHER" id="PTHR32322">
    <property type="entry name" value="INNER MEMBRANE TRANSPORTER"/>
    <property type="match status" value="1"/>
</dbReference>
<evidence type="ECO:0000256" key="4">
    <source>
        <dbReference type="ARBA" id="ARBA00022989"/>
    </source>
</evidence>
<keyword evidence="5 6" id="KW-0472">Membrane</keyword>
<comment type="similarity">
    <text evidence="2">Belongs to the EamA transporter family.</text>
</comment>